<feature type="transmembrane region" description="Helical" evidence="1">
    <location>
        <begin position="271"/>
        <end position="293"/>
    </location>
</feature>
<reference evidence="2 3" key="2">
    <citation type="submission" date="2023-10" db="EMBL/GenBank/DDBJ databases">
        <authorList>
            <person name="Han X.F."/>
        </authorList>
    </citation>
    <scope>NUCLEOTIDE SEQUENCE [LARGE SCALE GENOMIC DNA]</scope>
    <source>
        <strain evidence="2 3">KCTC 39840</strain>
    </source>
</reference>
<accession>A0ABU4HQY5</accession>
<dbReference type="RefSeq" id="WP_318598042.1">
    <property type="nucleotide sequence ID" value="NZ_JAWSTH010000038.1"/>
</dbReference>
<organism evidence="2 3">
    <name type="scientific">Conexibacter stalactiti</name>
    <dbReference type="NCBI Taxonomy" id="1940611"/>
    <lineage>
        <taxon>Bacteria</taxon>
        <taxon>Bacillati</taxon>
        <taxon>Actinomycetota</taxon>
        <taxon>Thermoleophilia</taxon>
        <taxon>Solirubrobacterales</taxon>
        <taxon>Conexibacteraceae</taxon>
        <taxon>Conexibacter</taxon>
    </lineage>
</organism>
<feature type="transmembrane region" description="Helical" evidence="1">
    <location>
        <begin position="326"/>
        <end position="343"/>
    </location>
</feature>
<evidence type="ECO:0000256" key="1">
    <source>
        <dbReference type="SAM" id="Phobius"/>
    </source>
</evidence>
<dbReference type="Proteomes" id="UP001284601">
    <property type="component" value="Unassembled WGS sequence"/>
</dbReference>
<reference evidence="3" key="1">
    <citation type="submission" date="2023-07" db="EMBL/GenBank/DDBJ databases">
        <title>Conexibacter stalactiti sp. nov., isolated from stalactites in a lava cave and emended description of the genus Conexibacter.</title>
        <authorList>
            <person name="Lee S.D."/>
        </authorList>
    </citation>
    <scope>NUCLEOTIDE SEQUENCE [LARGE SCALE GENOMIC DNA]</scope>
    <source>
        <strain evidence="3">KCTC 39840</strain>
    </source>
</reference>
<evidence type="ECO:0000313" key="3">
    <source>
        <dbReference type="Proteomes" id="UP001284601"/>
    </source>
</evidence>
<comment type="caution">
    <text evidence="2">The sequence shown here is derived from an EMBL/GenBank/DDBJ whole genome shotgun (WGS) entry which is preliminary data.</text>
</comment>
<keyword evidence="3" id="KW-1185">Reference proteome</keyword>
<name>A0ABU4HQY5_9ACTN</name>
<feature type="transmembrane region" description="Helical" evidence="1">
    <location>
        <begin position="227"/>
        <end position="251"/>
    </location>
</feature>
<dbReference type="EMBL" id="JAWSTH010000038">
    <property type="protein sequence ID" value="MDW5595705.1"/>
    <property type="molecule type" value="Genomic_DNA"/>
</dbReference>
<feature type="transmembrane region" description="Helical" evidence="1">
    <location>
        <begin position="111"/>
        <end position="134"/>
    </location>
</feature>
<sequence length="369" mass="39929">MSAPSRLQRLSGPLLRSSDFGPLHETLLITAVATVLVIRTQLWLTNYPQLGGHGLHIAHLLWGGLFMLVAIGLSVTFLGRPVKRRVAIIGGVGFGFFIDELGKFVTSDNNYFYQPAAALIYLIFVGLFLLARWIQNRGLLTPRESLANAIELAGEATRHPFDDRTRARALELLDRSDPADPLVAPVRRLLEEIETIPAPPPSRVERQVRRASAAVHRFTARPSFPTVLTCVFAVWALLSFISAAELALALVVDLGGAHPGFVGDGFGNLHVANIASVTASFVAGVMVARGIVLVRRGGMDEAVRWFERALLVSILIGRVFDFYESQFGAVIGLLVDLLLLFFVRRLGAQTAGGAQRAESSAGPLPAPAV</sequence>
<gene>
    <name evidence="2" type="ORF">R7226_15250</name>
</gene>
<evidence type="ECO:0008006" key="4">
    <source>
        <dbReference type="Google" id="ProtNLM"/>
    </source>
</evidence>
<feature type="transmembrane region" description="Helical" evidence="1">
    <location>
        <begin position="305"/>
        <end position="320"/>
    </location>
</feature>
<feature type="transmembrane region" description="Helical" evidence="1">
    <location>
        <begin position="56"/>
        <end position="79"/>
    </location>
</feature>
<evidence type="ECO:0000313" key="2">
    <source>
        <dbReference type="EMBL" id="MDW5595705.1"/>
    </source>
</evidence>
<keyword evidence="1" id="KW-0472">Membrane</keyword>
<proteinExistence type="predicted"/>
<keyword evidence="1" id="KW-0812">Transmembrane</keyword>
<protein>
    <recommendedName>
        <fullName evidence="4">DUF2157 domain-containing protein</fullName>
    </recommendedName>
</protein>
<feature type="transmembrane region" description="Helical" evidence="1">
    <location>
        <begin position="26"/>
        <end position="44"/>
    </location>
</feature>
<feature type="transmembrane region" description="Helical" evidence="1">
    <location>
        <begin position="86"/>
        <end position="105"/>
    </location>
</feature>
<keyword evidence="1" id="KW-1133">Transmembrane helix</keyword>